<comment type="caution">
    <text evidence="1">The sequence shown here is derived from an EMBL/GenBank/DDBJ whole genome shotgun (WGS) entry which is preliminary data.</text>
</comment>
<name>A0A2N3LE11_9BACI</name>
<evidence type="ECO:0000313" key="2">
    <source>
        <dbReference type="Proteomes" id="UP000233440"/>
    </source>
</evidence>
<proteinExistence type="predicted"/>
<dbReference type="AlphaFoldDB" id="A0A2N3LE11"/>
<sequence length="61" mass="7054">MLYNAKLVNKKTKREIAIGVAKWDERGFYKFNLIPTLHSKPFINITKHSSNEVVTGEIYSN</sequence>
<organism evidence="1 2">
    <name type="scientific">Heyndrickxia camelliae</name>
    <dbReference type="NCBI Taxonomy" id="1707093"/>
    <lineage>
        <taxon>Bacteria</taxon>
        <taxon>Bacillati</taxon>
        <taxon>Bacillota</taxon>
        <taxon>Bacilli</taxon>
        <taxon>Bacillales</taxon>
        <taxon>Bacillaceae</taxon>
        <taxon>Heyndrickxia</taxon>
    </lineage>
</organism>
<dbReference type="EMBL" id="PIQO01000026">
    <property type="protein sequence ID" value="PKR82882.1"/>
    <property type="molecule type" value="Genomic_DNA"/>
</dbReference>
<reference evidence="1 2" key="1">
    <citation type="submission" date="2017-11" db="EMBL/GenBank/DDBJ databases">
        <title>Bacillus camelliae sp. nov., isolated from pu'er tea.</title>
        <authorList>
            <person name="Niu L."/>
        </authorList>
    </citation>
    <scope>NUCLEOTIDE SEQUENCE [LARGE SCALE GENOMIC DNA]</scope>
    <source>
        <strain evidence="1 2">7578-1</strain>
    </source>
</reference>
<dbReference type="RefSeq" id="WP_101356370.1">
    <property type="nucleotide sequence ID" value="NZ_PIQO01000026.1"/>
</dbReference>
<accession>A0A2N3LE11</accession>
<protein>
    <submittedName>
        <fullName evidence="1">Uncharacterized protein</fullName>
    </submittedName>
</protein>
<evidence type="ECO:0000313" key="1">
    <source>
        <dbReference type="EMBL" id="PKR82882.1"/>
    </source>
</evidence>
<gene>
    <name evidence="1" type="ORF">CWO92_22085</name>
</gene>
<dbReference type="Proteomes" id="UP000233440">
    <property type="component" value="Unassembled WGS sequence"/>
</dbReference>
<keyword evidence="2" id="KW-1185">Reference proteome</keyword>